<dbReference type="InterPro" id="IPR036322">
    <property type="entry name" value="WD40_repeat_dom_sf"/>
</dbReference>
<name>A0A5J4V5J3_9EUKA</name>
<proteinExistence type="predicted"/>
<feature type="compositionally biased region" description="Acidic residues" evidence="4">
    <location>
        <begin position="8"/>
        <end position="21"/>
    </location>
</feature>
<gene>
    <name evidence="5" type="ORF">EZS28_026839</name>
</gene>
<dbReference type="InterPro" id="IPR019775">
    <property type="entry name" value="WD40_repeat_CS"/>
</dbReference>
<evidence type="ECO:0000256" key="3">
    <source>
        <dbReference type="PROSITE-ProRule" id="PRU00221"/>
    </source>
</evidence>
<keyword evidence="2" id="KW-0677">Repeat</keyword>
<dbReference type="SMART" id="SM00320">
    <property type="entry name" value="WD40"/>
    <property type="match status" value="1"/>
</dbReference>
<feature type="repeat" description="WD" evidence="3">
    <location>
        <begin position="31"/>
        <end position="73"/>
    </location>
</feature>
<dbReference type="PROSITE" id="PS00678">
    <property type="entry name" value="WD_REPEATS_1"/>
    <property type="match status" value="1"/>
</dbReference>
<dbReference type="SUPFAM" id="SSF50978">
    <property type="entry name" value="WD40 repeat-like"/>
    <property type="match status" value="1"/>
</dbReference>
<dbReference type="EMBL" id="SNRW01009681">
    <property type="protein sequence ID" value="KAA6377632.1"/>
    <property type="molecule type" value="Genomic_DNA"/>
</dbReference>
<accession>A0A5J4V5J3</accession>
<feature type="region of interest" description="Disordered" evidence="4">
    <location>
        <begin position="1"/>
        <end position="22"/>
    </location>
</feature>
<evidence type="ECO:0000256" key="1">
    <source>
        <dbReference type="ARBA" id="ARBA00022574"/>
    </source>
</evidence>
<evidence type="ECO:0000313" key="5">
    <source>
        <dbReference type="EMBL" id="KAA6377632.1"/>
    </source>
</evidence>
<feature type="non-terminal residue" evidence="5">
    <location>
        <position position="75"/>
    </location>
</feature>
<evidence type="ECO:0000256" key="4">
    <source>
        <dbReference type="SAM" id="MobiDB-lite"/>
    </source>
</evidence>
<dbReference type="PROSITE" id="PS50082">
    <property type="entry name" value="WD_REPEATS_2"/>
    <property type="match status" value="1"/>
</dbReference>
<keyword evidence="1 3" id="KW-0853">WD repeat</keyword>
<reference evidence="5 6" key="1">
    <citation type="submission" date="2019-03" db="EMBL/GenBank/DDBJ databases">
        <title>Single cell metagenomics reveals metabolic interactions within the superorganism composed of flagellate Streblomastix strix and complex community of Bacteroidetes bacteria on its surface.</title>
        <authorList>
            <person name="Treitli S.C."/>
            <person name="Kolisko M."/>
            <person name="Husnik F."/>
            <person name="Keeling P."/>
            <person name="Hampl V."/>
        </authorList>
    </citation>
    <scope>NUCLEOTIDE SEQUENCE [LARGE SCALE GENOMIC DNA]</scope>
    <source>
        <strain evidence="5">ST1C</strain>
    </source>
</reference>
<dbReference type="InterPro" id="IPR015943">
    <property type="entry name" value="WD40/YVTN_repeat-like_dom_sf"/>
</dbReference>
<comment type="caution">
    <text evidence="5">The sequence shown here is derived from an EMBL/GenBank/DDBJ whole genome shotgun (WGS) entry which is preliminary data.</text>
</comment>
<evidence type="ECO:0000256" key="2">
    <source>
        <dbReference type="ARBA" id="ARBA00022737"/>
    </source>
</evidence>
<evidence type="ECO:0000313" key="6">
    <source>
        <dbReference type="Proteomes" id="UP000324800"/>
    </source>
</evidence>
<organism evidence="5 6">
    <name type="scientific">Streblomastix strix</name>
    <dbReference type="NCBI Taxonomy" id="222440"/>
    <lineage>
        <taxon>Eukaryota</taxon>
        <taxon>Metamonada</taxon>
        <taxon>Preaxostyla</taxon>
        <taxon>Oxymonadida</taxon>
        <taxon>Streblomastigidae</taxon>
        <taxon>Streblomastix</taxon>
    </lineage>
</organism>
<dbReference type="AlphaFoldDB" id="A0A5J4V5J3"/>
<dbReference type="OrthoDB" id="427795at2759"/>
<dbReference type="InterPro" id="IPR001680">
    <property type="entry name" value="WD40_rpt"/>
</dbReference>
<protein>
    <submittedName>
        <fullName evidence="5">Uncharacterized protein</fullName>
    </submittedName>
</protein>
<sequence>MSEQIIEQPDEEGESDSDSGVDIDLSQALAIFPHTGSVFAVDWNHQKPGQVASGGEDEKVAVWDVESQEPVLVFP</sequence>
<dbReference type="Proteomes" id="UP000324800">
    <property type="component" value="Unassembled WGS sequence"/>
</dbReference>
<dbReference type="PROSITE" id="PS50294">
    <property type="entry name" value="WD_REPEATS_REGION"/>
    <property type="match status" value="1"/>
</dbReference>
<dbReference type="Gene3D" id="2.130.10.10">
    <property type="entry name" value="YVTN repeat-like/Quinoprotein amine dehydrogenase"/>
    <property type="match status" value="1"/>
</dbReference>